<dbReference type="KEGG" id="ssm:Spirs_4222"/>
<evidence type="ECO:0000256" key="1">
    <source>
        <dbReference type="ARBA" id="ARBA00022691"/>
    </source>
</evidence>
<evidence type="ECO:0000313" key="4">
    <source>
        <dbReference type="EMBL" id="ADK83296.1"/>
    </source>
</evidence>
<dbReference type="HOGENOM" id="CLU_013458_2_1_12"/>
<dbReference type="InterPro" id="IPR036414">
    <property type="entry name" value="YaeB_N_sf"/>
</dbReference>
<name>E1R9X7_SEDSS</name>
<dbReference type="InterPro" id="IPR040372">
    <property type="entry name" value="YaeB-like"/>
</dbReference>
<comment type="similarity">
    <text evidence="2">Belongs to the tRNA methyltransferase O family.</text>
</comment>
<evidence type="ECO:0000313" key="5">
    <source>
        <dbReference type="Proteomes" id="UP000002318"/>
    </source>
</evidence>
<dbReference type="OrthoDB" id="9799092at2"/>
<dbReference type="InterPro" id="IPR036413">
    <property type="entry name" value="YaeB-like_sf"/>
</dbReference>
<evidence type="ECO:0000256" key="2">
    <source>
        <dbReference type="ARBA" id="ARBA00033753"/>
    </source>
</evidence>
<dbReference type="PANTHER" id="PTHR12818:SF0">
    <property type="entry name" value="TRNA (ADENINE(37)-N6)-METHYLTRANSFERASE"/>
    <property type="match status" value="1"/>
</dbReference>
<keyword evidence="1" id="KW-0949">S-adenosyl-L-methionine</keyword>
<dbReference type="PROSITE" id="PS51668">
    <property type="entry name" value="TSAA_2"/>
    <property type="match status" value="1"/>
</dbReference>
<sequence length="155" mass="17439">MEKMFREIGYVVEGKDVLIQMLPEYAQGLTGLKGFSHLMVLWYPHKANTGEEAPILVEKPYRLAPEALGIFATRSPLRPNSICVSIATVASVDESQGTIGLWWIDAEDGTPVLDIKPYHPSSDRVRDVTLPAWCASWPGYYEESGDFAWDKEFLF</sequence>
<proteinExistence type="inferred from homology"/>
<dbReference type="InterPro" id="IPR023370">
    <property type="entry name" value="TrmO-like_N"/>
</dbReference>
<evidence type="ECO:0000259" key="3">
    <source>
        <dbReference type="PROSITE" id="PS51668"/>
    </source>
</evidence>
<dbReference type="Proteomes" id="UP000002318">
    <property type="component" value="Chromosome"/>
</dbReference>
<keyword evidence="5" id="KW-1185">Reference proteome</keyword>
<dbReference type="Gene3D" id="2.40.30.70">
    <property type="entry name" value="YaeB-like"/>
    <property type="match status" value="1"/>
</dbReference>
<dbReference type="Pfam" id="PF01980">
    <property type="entry name" value="TrmO_N"/>
    <property type="match status" value="1"/>
</dbReference>
<dbReference type="EMBL" id="CP002116">
    <property type="protein sequence ID" value="ADK83296.1"/>
    <property type="molecule type" value="Genomic_DNA"/>
</dbReference>
<reference evidence="4 5" key="1">
    <citation type="journal article" date="2010" name="Stand. Genomic Sci.">
        <title>Complete genome sequence of Spirochaeta smaragdinae type strain (SEBR 4228).</title>
        <authorList>
            <person name="Mavromatis K."/>
            <person name="Yasawong M."/>
            <person name="Chertkov O."/>
            <person name="Lapidus A."/>
            <person name="Lucas S."/>
            <person name="Nolan M."/>
            <person name="Del Rio T.G."/>
            <person name="Tice H."/>
            <person name="Cheng J.F."/>
            <person name="Pitluck S."/>
            <person name="Liolios K."/>
            <person name="Ivanova N."/>
            <person name="Tapia R."/>
            <person name="Han C."/>
            <person name="Bruce D."/>
            <person name="Goodwin L."/>
            <person name="Pati A."/>
            <person name="Chen A."/>
            <person name="Palaniappan K."/>
            <person name="Land M."/>
            <person name="Hauser L."/>
            <person name="Chang Y.J."/>
            <person name="Jeffries C.D."/>
            <person name="Detter J.C."/>
            <person name="Rohde M."/>
            <person name="Brambilla E."/>
            <person name="Spring S."/>
            <person name="Goker M."/>
            <person name="Sikorski J."/>
            <person name="Woyke T."/>
            <person name="Bristow J."/>
            <person name="Eisen J.A."/>
            <person name="Markowitz V."/>
            <person name="Hugenholtz P."/>
            <person name="Klenk H.P."/>
            <person name="Kyrpides N.C."/>
        </authorList>
    </citation>
    <scope>NUCLEOTIDE SEQUENCE [LARGE SCALE GENOMIC DNA]</scope>
    <source>
        <strain evidence="5">DSM 11293 / JCM 15392 / SEBR 4228</strain>
    </source>
</reference>
<dbReference type="CDD" id="cd09281">
    <property type="entry name" value="UPF0066"/>
    <property type="match status" value="1"/>
</dbReference>
<dbReference type="eggNOG" id="COG1720">
    <property type="taxonomic scope" value="Bacteria"/>
</dbReference>
<dbReference type="PANTHER" id="PTHR12818">
    <property type="entry name" value="TRNA (ADENINE(37)-N6)-METHYLTRANSFERASE"/>
    <property type="match status" value="1"/>
</dbReference>
<organism evidence="4 5">
    <name type="scientific">Sediminispirochaeta smaragdinae (strain DSM 11293 / JCM 15392 / SEBR 4228)</name>
    <name type="common">Spirochaeta smaragdinae</name>
    <dbReference type="NCBI Taxonomy" id="573413"/>
    <lineage>
        <taxon>Bacteria</taxon>
        <taxon>Pseudomonadati</taxon>
        <taxon>Spirochaetota</taxon>
        <taxon>Spirochaetia</taxon>
        <taxon>Spirochaetales</taxon>
        <taxon>Spirochaetaceae</taxon>
        <taxon>Sediminispirochaeta</taxon>
    </lineage>
</organism>
<gene>
    <name evidence="4" type="ordered locus">Spirs_4222</name>
</gene>
<protein>
    <recommendedName>
        <fullName evidence="3">TsaA-like domain-containing protein</fullName>
    </recommendedName>
</protein>
<accession>E1R9X7</accession>
<dbReference type="SUPFAM" id="SSF118196">
    <property type="entry name" value="YaeB-like"/>
    <property type="match status" value="1"/>
</dbReference>
<dbReference type="AlphaFoldDB" id="E1R9X7"/>
<feature type="domain" description="TsaA-like" evidence="3">
    <location>
        <begin position="5"/>
        <end position="127"/>
    </location>
</feature>
<dbReference type="RefSeq" id="WP_013256752.1">
    <property type="nucleotide sequence ID" value="NC_014364.1"/>
</dbReference>